<dbReference type="InterPro" id="IPR027589">
    <property type="entry name" value="Choice_anch_B"/>
</dbReference>
<dbReference type="OrthoDB" id="2099887at2759"/>
<keyword evidence="1" id="KW-0732">Signal</keyword>
<reference evidence="2 3" key="1">
    <citation type="journal article" date="2016" name="PLoS Pathog.">
        <title>Biosynthesis of antibiotic leucinostatins in bio-control fungus Purpureocillium lilacinum and their inhibition on phytophthora revealed by genome mining.</title>
        <authorList>
            <person name="Wang G."/>
            <person name="Liu Z."/>
            <person name="Lin R."/>
            <person name="Li E."/>
            <person name="Mao Z."/>
            <person name="Ling J."/>
            <person name="Yang Y."/>
            <person name="Yin W.B."/>
            <person name="Xie B."/>
        </authorList>
    </citation>
    <scope>NUCLEOTIDE SEQUENCE [LARGE SCALE GENOMIC DNA]</scope>
    <source>
        <strain evidence="2">170</strain>
    </source>
</reference>
<keyword evidence="3" id="KW-1185">Reference proteome</keyword>
<dbReference type="NCBIfam" id="TIGR04312">
    <property type="entry name" value="choice_anch_B"/>
    <property type="match status" value="1"/>
</dbReference>
<dbReference type="STRING" id="1380566.A0A179FIS5"/>
<dbReference type="GO" id="GO:0005576">
    <property type="term" value="C:extracellular region"/>
    <property type="evidence" value="ECO:0007669"/>
    <property type="project" value="TreeGrafter"/>
</dbReference>
<dbReference type="KEGG" id="pchm:VFPPC_14037"/>
<dbReference type="AlphaFoldDB" id="A0A179FIS5"/>
<sequence length="451" mass="49332">MRLATLSALALAASCAAQDMSINMMGTLMSLKTAHHDVKKSAGVFREGAYESMGATKCQNGKAGEYSCKNIDLLGSLTHEAMGSTTREGNDVWGWTSDDGREFAMVGQTDGTAFVEVLKGGSLKYLGRLPTQTTPAIWRDIKVIGSHAYISSESPNHGIQIFNLTKLLTIGNKPKVFDIKSDLTARFDLVGSAHNVIANKETSTIYIVGAETNAACKGSNGGLVMIDVKDPAKPKLLGCAGQDGYIHDATCMTYRGMDKQFYGHEICLTFNEDTFNVYDVTDKKNPVIVSKSTYDGFEGKGAYTHQGWVVDKDYNYLLLDDELDEEYRGRKGGDTRTTTYIFDISSLAKPKWTGKYKSPVSAIDHNLYVVNGLAYMANYGSGLRVVDVSRLAEDPTGGNMKEVANFDCWPEDDDDPQAEFSGAWSSYMWFKSGTVILNCIERGVFALKVNV</sequence>
<dbReference type="PANTHER" id="PTHR38787">
    <property type="entry name" value="REGULATORY P DOMAIN-CONTAINING PROTEIN"/>
    <property type="match status" value="1"/>
</dbReference>
<dbReference type="RefSeq" id="XP_018142591.1">
    <property type="nucleotide sequence ID" value="XM_018291808.1"/>
</dbReference>
<evidence type="ECO:0000313" key="3">
    <source>
        <dbReference type="Proteomes" id="UP000078397"/>
    </source>
</evidence>
<evidence type="ECO:0000256" key="1">
    <source>
        <dbReference type="SAM" id="SignalP"/>
    </source>
</evidence>
<feature type="chain" id="PRO_5008101721" evidence="1">
    <location>
        <begin position="18"/>
        <end position="451"/>
    </location>
</feature>
<accession>A0A179FIS5</accession>
<dbReference type="EMBL" id="LSBJ02000005">
    <property type="protein sequence ID" value="OAQ65277.1"/>
    <property type="molecule type" value="Genomic_DNA"/>
</dbReference>
<dbReference type="PROSITE" id="PS51257">
    <property type="entry name" value="PROKAR_LIPOPROTEIN"/>
    <property type="match status" value="1"/>
</dbReference>
<gene>
    <name evidence="2" type="ORF">VFPPC_14037</name>
</gene>
<organism evidence="2 3">
    <name type="scientific">Pochonia chlamydosporia 170</name>
    <dbReference type="NCBI Taxonomy" id="1380566"/>
    <lineage>
        <taxon>Eukaryota</taxon>
        <taxon>Fungi</taxon>
        <taxon>Dikarya</taxon>
        <taxon>Ascomycota</taxon>
        <taxon>Pezizomycotina</taxon>
        <taxon>Sordariomycetes</taxon>
        <taxon>Hypocreomycetidae</taxon>
        <taxon>Hypocreales</taxon>
        <taxon>Clavicipitaceae</taxon>
        <taxon>Pochonia</taxon>
    </lineage>
</organism>
<comment type="caution">
    <text evidence="2">The sequence shown here is derived from an EMBL/GenBank/DDBJ whole genome shotgun (WGS) entry which is preliminary data.</text>
</comment>
<dbReference type="InterPro" id="IPR013211">
    <property type="entry name" value="LVIVD"/>
</dbReference>
<name>A0A179FIS5_METCM</name>
<dbReference type="PANTHER" id="PTHR38787:SF3">
    <property type="entry name" value="REGULATORY P DOMAIN-CONTAINING PROTEIN"/>
    <property type="match status" value="1"/>
</dbReference>
<dbReference type="Pfam" id="PF08309">
    <property type="entry name" value="LVIVD"/>
    <property type="match status" value="2"/>
</dbReference>
<proteinExistence type="predicted"/>
<protein>
    <submittedName>
        <fullName evidence="2">Transcriptional regulator</fullName>
    </submittedName>
</protein>
<feature type="signal peptide" evidence="1">
    <location>
        <begin position="1"/>
        <end position="17"/>
    </location>
</feature>
<evidence type="ECO:0000313" key="2">
    <source>
        <dbReference type="EMBL" id="OAQ65277.1"/>
    </source>
</evidence>
<dbReference type="GeneID" id="28855802"/>
<dbReference type="Proteomes" id="UP000078397">
    <property type="component" value="Unassembled WGS sequence"/>
</dbReference>